<keyword evidence="4" id="KW-1185">Reference proteome</keyword>
<feature type="domain" description="Protein kinase" evidence="2">
    <location>
        <begin position="101"/>
        <end position="380"/>
    </location>
</feature>
<dbReference type="Proteomes" id="UP000649617">
    <property type="component" value="Unassembled WGS sequence"/>
</dbReference>
<proteinExistence type="predicted"/>
<gene>
    <name evidence="3" type="primary">CPK1</name>
    <name evidence="3" type="ORF">SPIL2461_LOCUS6606</name>
</gene>
<dbReference type="EMBL" id="CAJNIZ010010102">
    <property type="protein sequence ID" value="CAE7293820.1"/>
    <property type="molecule type" value="Genomic_DNA"/>
</dbReference>
<dbReference type="Gene3D" id="3.30.200.20">
    <property type="entry name" value="Phosphorylase Kinase, domain 1"/>
    <property type="match status" value="1"/>
</dbReference>
<sequence>MGCGASAKRDAEEEAKLTRQVSTASKLSRSGSIKATKSGISNATSFFRRISMGSLTSLLSWERKHTQGSGDSDDDDGDAEDSDRAFTFEERLQKIVLTGLLHDGDVAGRYFFSDTMLSKRTKVVIRLVSHKKTDELAACKQHALRKADRSSKHDRTSDMIKQQAIMLKECCHPNIIQLQECYMHNGYFYEIIEYAKGGRLFDAILEAEAHTEQETANVMIQLLSATAHMHQRRICHRDIKPEHILFKDRSLVQKTLIKLVDFATACPFTEEPMTEKVTTPYYASPQVHEGLYTEGVDTWSCGVVMYLLLTGYPRKVKAQQEFSNMRGDDFLKALTKGKIHSMQERGSHISREANSLLDNLILTSEEHRISPLRASRNAWLQNHAPQHVPEQEDEHLARNVGSELPGVSRDRAGMVF</sequence>
<comment type="caution">
    <text evidence="3">The sequence shown here is derived from an EMBL/GenBank/DDBJ whole genome shotgun (WGS) entry which is preliminary data.</text>
</comment>
<organism evidence="3 4">
    <name type="scientific">Symbiodinium pilosum</name>
    <name type="common">Dinoflagellate</name>
    <dbReference type="NCBI Taxonomy" id="2952"/>
    <lineage>
        <taxon>Eukaryota</taxon>
        <taxon>Sar</taxon>
        <taxon>Alveolata</taxon>
        <taxon>Dinophyceae</taxon>
        <taxon>Suessiales</taxon>
        <taxon>Symbiodiniaceae</taxon>
        <taxon>Symbiodinium</taxon>
    </lineage>
</organism>
<accession>A0A812N7X3</accession>
<reference evidence="3" key="1">
    <citation type="submission" date="2021-02" db="EMBL/GenBank/DDBJ databases">
        <authorList>
            <person name="Dougan E. K."/>
            <person name="Rhodes N."/>
            <person name="Thang M."/>
            <person name="Chan C."/>
        </authorList>
    </citation>
    <scope>NUCLEOTIDE SEQUENCE</scope>
</reference>
<protein>
    <submittedName>
        <fullName evidence="3">CPK1 protein</fullName>
    </submittedName>
</protein>
<dbReference type="PROSITE" id="PS50011">
    <property type="entry name" value="PROTEIN_KINASE_DOM"/>
    <property type="match status" value="1"/>
</dbReference>
<evidence type="ECO:0000313" key="3">
    <source>
        <dbReference type="EMBL" id="CAE7293820.1"/>
    </source>
</evidence>
<dbReference type="SUPFAM" id="SSF56112">
    <property type="entry name" value="Protein kinase-like (PK-like)"/>
    <property type="match status" value="1"/>
</dbReference>
<evidence type="ECO:0000313" key="4">
    <source>
        <dbReference type="Proteomes" id="UP000649617"/>
    </source>
</evidence>
<feature type="compositionally biased region" description="Polar residues" evidence="1">
    <location>
        <begin position="19"/>
        <end position="32"/>
    </location>
</feature>
<dbReference type="AlphaFoldDB" id="A0A812N7X3"/>
<evidence type="ECO:0000256" key="1">
    <source>
        <dbReference type="SAM" id="MobiDB-lite"/>
    </source>
</evidence>
<feature type="region of interest" description="Disordered" evidence="1">
    <location>
        <begin position="1"/>
        <end position="32"/>
    </location>
</feature>
<dbReference type="InterPro" id="IPR011009">
    <property type="entry name" value="Kinase-like_dom_sf"/>
</dbReference>
<dbReference type="GO" id="GO:0005524">
    <property type="term" value="F:ATP binding"/>
    <property type="evidence" value="ECO:0007669"/>
    <property type="project" value="InterPro"/>
</dbReference>
<dbReference type="InterPro" id="IPR000719">
    <property type="entry name" value="Prot_kinase_dom"/>
</dbReference>
<dbReference type="OrthoDB" id="438510at2759"/>
<evidence type="ECO:0000259" key="2">
    <source>
        <dbReference type="PROSITE" id="PS50011"/>
    </source>
</evidence>
<name>A0A812N7X3_SYMPI</name>
<dbReference type="GO" id="GO:0004672">
    <property type="term" value="F:protein kinase activity"/>
    <property type="evidence" value="ECO:0007669"/>
    <property type="project" value="InterPro"/>
</dbReference>
<feature type="compositionally biased region" description="Basic and acidic residues" evidence="1">
    <location>
        <begin position="7"/>
        <end position="17"/>
    </location>
</feature>
<dbReference type="Gene3D" id="1.10.510.10">
    <property type="entry name" value="Transferase(Phosphotransferase) domain 1"/>
    <property type="match status" value="1"/>
</dbReference>
<dbReference type="Pfam" id="PF00069">
    <property type="entry name" value="Pkinase"/>
    <property type="match status" value="1"/>
</dbReference>
<dbReference type="PANTHER" id="PTHR24347">
    <property type="entry name" value="SERINE/THREONINE-PROTEIN KINASE"/>
    <property type="match status" value="1"/>
</dbReference>